<reference evidence="1 2" key="1">
    <citation type="submission" date="2022-03" db="EMBL/GenBank/DDBJ databases">
        <title>Parabacteroides sp. nov. isolated from swine feces.</title>
        <authorList>
            <person name="Bak J.E."/>
        </authorList>
    </citation>
    <scope>NUCLEOTIDE SEQUENCE [LARGE SCALE GENOMIC DNA]</scope>
    <source>
        <strain evidence="1 2">AGMB00274</strain>
    </source>
</reference>
<dbReference type="InterPro" id="IPR046228">
    <property type="entry name" value="DUF6261"/>
</dbReference>
<organism evidence="1 2">
    <name type="scientific">Parabacteroides faecalis</name>
    <dbReference type="NCBI Taxonomy" id="2924040"/>
    <lineage>
        <taxon>Bacteria</taxon>
        <taxon>Pseudomonadati</taxon>
        <taxon>Bacteroidota</taxon>
        <taxon>Bacteroidia</taxon>
        <taxon>Bacteroidales</taxon>
        <taxon>Tannerellaceae</taxon>
        <taxon>Parabacteroides</taxon>
    </lineage>
</organism>
<accession>A0ABT0C5B6</accession>
<evidence type="ECO:0000313" key="2">
    <source>
        <dbReference type="Proteomes" id="UP001165444"/>
    </source>
</evidence>
<comment type="caution">
    <text evidence="1">The sequence shown here is derived from an EMBL/GenBank/DDBJ whole genome shotgun (WGS) entry which is preliminary data.</text>
</comment>
<dbReference type="Proteomes" id="UP001165444">
    <property type="component" value="Unassembled WGS sequence"/>
</dbReference>
<dbReference type="RefSeq" id="WP_243326122.1">
    <property type="nucleotide sequence ID" value="NZ_JAKZMM010000042.1"/>
</dbReference>
<sequence length="248" mass="27969">MSAILKPEEFYFPKLNNAEFAFFAGQICAYVEEGTVEALHAPEETYLAFYGNYNKLVELVNQSRIASETARITELDKQEDDLLTYFFSTIKTGANHPNPTKREAAQALQNVVKPYFGVQSLPQRQQVQAVDGLLMDLKKSENIAHITALGMTEDLVYFEELNGEYRELIDSRAASQMANPAESVKSIREEMYVQYDTIVTTIFAFSIATPSDVLTAFITKVNKLIADTNQAYNQRMAERSKSTEENKA</sequence>
<protein>
    <submittedName>
        <fullName evidence="1">DUF6261 family protein</fullName>
    </submittedName>
</protein>
<evidence type="ECO:0000313" key="1">
    <source>
        <dbReference type="EMBL" id="MCJ2381751.1"/>
    </source>
</evidence>
<keyword evidence="2" id="KW-1185">Reference proteome</keyword>
<proteinExistence type="predicted"/>
<dbReference type="Pfam" id="PF19775">
    <property type="entry name" value="DUF6261"/>
    <property type="match status" value="1"/>
</dbReference>
<name>A0ABT0C5B6_9BACT</name>
<gene>
    <name evidence="1" type="ORF">MUN53_14250</name>
</gene>
<dbReference type="EMBL" id="JAKZMM010000042">
    <property type="protein sequence ID" value="MCJ2381751.1"/>
    <property type="molecule type" value="Genomic_DNA"/>
</dbReference>